<dbReference type="OrthoDB" id="15808at2759"/>
<evidence type="ECO:0000256" key="10">
    <source>
        <dbReference type="ARBA" id="ARBA00049929"/>
    </source>
</evidence>
<evidence type="ECO:0000256" key="9">
    <source>
        <dbReference type="ARBA" id="ARBA00030268"/>
    </source>
</evidence>
<dbReference type="InterPro" id="IPR001412">
    <property type="entry name" value="aa-tRNA-synth_I_CS"/>
</dbReference>
<keyword evidence="8 11" id="KW-0030">Aminoacyl-tRNA synthetase</keyword>
<evidence type="ECO:0000256" key="12">
    <source>
        <dbReference type="SAM" id="SignalP"/>
    </source>
</evidence>
<dbReference type="Proteomes" id="UP000053237">
    <property type="component" value="Unassembled WGS sequence"/>
</dbReference>
<keyword evidence="4 11" id="KW-0436">Ligase</keyword>
<dbReference type="GO" id="GO:0006436">
    <property type="term" value="P:tryptophanyl-tRNA aminoacylation"/>
    <property type="evidence" value="ECO:0007669"/>
    <property type="project" value="InterPro"/>
</dbReference>
<dbReference type="InterPro" id="IPR002306">
    <property type="entry name" value="Trp-tRNA-ligase"/>
</dbReference>
<comment type="subcellular location">
    <subcellularLocation>
        <location evidence="1">Mitochondrion</location>
    </subcellularLocation>
</comment>
<dbReference type="InterPro" id="IPR014729">
    <property type="entry name" value="Rossmann-like_a/b/a_fold"/>
</dbReference>
<dbReference type="HAMAP" id="MF_00140_B">
    <property type="entry name" value="Trp_tRNA_synth_B"/>
    <property type="match status" value="1"/>
</dbReference>
<evidence type="ECO:0000256" key="5">
    <source>
        <dbReference type="ARBA" id="ARBA00022741"/>
    </source>
</evidence>
<dbReference type="PANTHER" id="PTHR43766:SF1">
    <property type="entry name" value="TRYPTOPHAN--TRNA LIGASE, MITOCHONDRIAL"/>
    <property type="match status" value="1"/>
</dbReference>
<dbReference type="SUPFAM" id="SSF52374">
    <property type="entry name" value="Nucleotidylyl transferase"/>
    <property type="match status" value="1"/>
</dbReference>
<dbReference type="AlphaFoldDB" id="A0A024GHT0"/>
<dbReference type="EMBL" id="CAIX01000126">
    <property type="protein sequence ID" value="CCI46413.1"/>
    <property type="molecule type" value="Genomic_DNA"/>
</dbReference>
<gene>
    <name evidence="13" type="ORF">BN9_073420</name>
</gene>
<dbReference type="InterPro" id="IPR024109">
    <property type="entry name" value="Trp-tRNA-ligase_bac-type"/>
</dbReference>
<sequence>MLIRLFVVAIATLTTDSTLASSHDQSCNRILSGIQPTGIPHLGNFCGAITHWVELQNHHKNGSQNQDLLFTIVDLHAITVPYDPKEMQHRVRNTLATLLAVGLDPSKCTIFKQSDVPYHTDLSWRLGCITPLKWLHRMTQYKSKTEQAKDANFGLLAYPILMAADILLYRAALVPVGDDQKQHLELARMIATSFNHRYKCSLFSIPTPYVPKEDMCRIMSLRDASKKMSKSDPSAWARINLNDTEKMIQKKISKAQSDGIGGISFDKIERPAISNLLSILSAISGTAIPSLVSQYENYQTSAFKQVVADAVISKIQPIGRRIKEYQRDPEYLDTVLENGASKASITAAETMHRVRKVMGV</sequence>
<organism evidence="13 14">
    <name type="scientific">Albugo candida</name>
    <dbReference type="NCBI Taxonomy" id="65357"/>
    <lineage>
        <taxon>Eukaryota</taxon>
        <taxon>Sar</taxon>
        <taxon>Stramenopiles</taxon>
        <taxon>Oomycota</taxon>
        <taxon>Peronosporomycetes</taxon>
        <taxon>Albuginales</taxon>
        <taxon>Albuginaceae</taxon>
        <taxon>Albugo</taxon>
    </lineage>
</organism>
<comment type="catalytic activity">
    <reaction evidence="10">
        <text>tRNA(Trp) + L-tryptophan + ATP = L-tryptophyl-tRNA(Trp) + AMP + diphosphate + H(+)</text>
        <dbReference type="Rhea" id="RHEA:24080"/>
        <dbReference type="Rhea" id="RHEA-COMP:9671"/>
        <dbReference type="Rhea" id="RHEA-COMP:9705"/>
        <dbReference type="ChEBI" id="CHEBI:15378"/>
        <dbReference type="ChEBI" id="CHEBI:30616"/>
        <dbReference type="ChEBI" id="CHEBI:33019"/>
        <dbReference type="ChEBI" id="CHEBI:57912"/>
        <dbReference type="ChEBI" id="CHEBI:78442"/>
        <dbReference type="ChEBI" id="CHEBI:78535"/>
        <dbReference type="ChEBI" id="CHEBI:456215"/>
        <dbReference type="EC" id="6.1.1.2"/>
    </reaction>
</comment>
<dbReference type="PROSITE" id="PS00178">
    <property type="entry name" value="AA_TRNA_LIGASE_I"/>
    <property type="match status" value="1"/>
</dbReference>
<name>A0A024GHT0_9STRA</name>
<evidence type="ECO:0000313" key="13">
    <source>
        <dbReference type="EMBL" id="CCI46413.1"/>
    </source>
</evidence>
<evidence type="ECO:0000256" key="1">
    <source>
        <dbReference type="ARBA" id="ARBA00004173"/>
    </source>
</evidence>
<dbReference type="STRING" id="65357.A0A024GHT0"/>
<evidence type="ECO:0000256" key="4">
    <source>
        <dbReference type="ARBA" id="ARBA00022598"/>
    </source>
</evidence>
<dbReference type="CDD" id="cd00806">
    <property type="entry name" value="TrpRS_core"/>
    <property type="match status" value="1"/>
</dbReference>
<evidence type="ECO:0000256" key="3">
    <source>
        <dbReference type="ARBA" id="ARBA00013161"/>
    </source>
</evidence>
<dbReference type="FunFam" id="1.10.240.10:FF:000002">
    <property type="entry name" value="Tryptophan--tRNA ligase"/>
    <property type="match status" value="1"/>
</dbReference>
<dbReference type="InParanoid" id="A0A024GHT0"/>
<evidence type="ECO:0000256" key="7">
    <source>
        <dbReference type="ARBA" id="ARBA00022917"/>
    </source>
</evidence>
<evidence type="ECO:0000256" key="2">
    <source>
        <dbReference type="ARBA" id="ARBA00005594"/>
    </source>
</evidence>
<dbReference type="Gene3D" id="3.40.50.620">
    <property type="entry name" value="HUPs"/>
    <property type="match status" value="1"/>
</dbReference>
<dbReference type="Pfam" id="PF00579">
    <property type="entry name" value="tRNA-synt_1b"/>
    <property type="match status" value="1"/>
</dbReference>
<evidence type="ECO:0000256" key="8">
    <source>
        <dbReference type="ARBA" id="ARBA00023146"/>
    </source>
</evidence>
<keyword evidence="5 11" id="KW-0547">Nucleotide-binding</keyword>
<dbReference type="GO" id="GO:0005524">
    <property type="term" value="F:ATP binding"/>
    <property type="evidence" value="ECO:0007669"/>
    <property type="project" value="UniProtKB-KW"/>
</dbReference>
<proteinExistence type="inferred from homology"/>
<dbReference type="GO" id="GO:0004830">
    <property type="term" value="F:tryptophan-tRNA ligase activity"/>
    <property type="evidence" value="ECO:0007669"/>
    <property type="project" value="UniProtKB-EC"/>
</dbReference>
<feature type="chain" id="PRO_5001529651" description="tryptophan--tRNA ligase" evidence="12">
    <location>
        <begin position="21"/>
        <end position="360"/>
    </location>
</feature>
<dbReference type="PRINTS" id="PR01039">
    <property type="entry name" value="TRNASYNTHTRP"/>
</dbReference>
<dbReference type="PANTHER" id="PTHR43766">
    <property type="entry name" value="TRYPTOPHAN--TRNA LIGASE, MITOCHONDRIAL"/>
    <property type="match status" value="1"/>
</dbReference>
<dbReference type="InterPro" id="IPR002305">
    <property type="entry name" value="aa-tRNA-synth_Ic"/>
</dbReference>
<reference evidence="13 14" key="1">
    <citation type="submission" date="2012-05" db="EMBL/GenBank/DDBJ databases">
        <title>Recombination and specialization in a pathogen metapopulation.</title>
        <authorList>
            <person name="Gardiner A."/>
            <person name="Kemen E."/>
            <person name="Schultz-Larsen T."/>
            <person name="MacLean D."/>
            <person name="Van Oosterhout C."/>
            <person name="Jones J.D.G."/>
        </authorList>
    </citation>
    <scope>NUCLEOTIDE SEQUENCE [LARGE SCALE GENOMIC DNA]</scope>
    <source>
        <strain evidence="13 14">Ac Nc2</strain>
    </source>
</reference>
<dbReference type="EC" id="6.1.1.2" evidence="3"/>
<dbReference type="NCBIfam" id="TIGR00233">
    <property type="entry name" value="trpS"/>
    <property type="match status" value="1"/>
</dbReference>
<comment type="similarity">
    <text evidence="2 11">Belongs to the class-I aminoacyl-tRNA synthetase family.</text>
</comment>
<comment type="caution">
    <text evidence="13">The sequence shown here is derived from an EMBL/GenBank/DDBJ whole genome shotgun (WGS) entry which is preliminary data.</text>
</comment>
<keyword evidence="14" id="KW-1185">Reference proteome</keyword>
<dbReference type="GO" id="GO:0005739">
    <property type="term" value="C:mitochondrion"/>
    <property type="evidence" value="ECO:0007669"/>
    <property type="project" value="UniProtKB-SubCell"/>
</dbReference>
<dbReference type="Gene3D" id="1.10.240.10">
    <property type="entry name" value="Tyrosyl-Transfer RNA Synthetase"/>
    <property type="match status" value="1"/>
</dbReference>
<keyword evidence="12" id="KW-0732">Signal</keyword>
<dbReference type="InterPro" id="IPR050203">
    <property type="entry name" value="Trp-tRNA_synthetase"/>
</dbReference>
<evidence type="ECO:0000256" key="6">
    <source>
        <dbReference type="ARBA" id="ARBA00022840"/>
    </source>
</evidence>
<keyword evidence="6 11" id="KW-0067">ATP-binding</keyword>
<feature type="signal peptide" evidence="12">
    <location>
        <begin position="1"/>
        <end position="20"/>
    </location>
</feature>
<evidence type="ECO:0000256" key="11">
    <source>
        <dbReference type="RuleBase" id="RU363036"/>
    </source>
</evidence>
<protein>
    <recommendedName>
        <fullName evidence="3">tryptophan--tRNA ligase</fullName>
        <ecNumber evidence="3">6.1.1.2</ecNumber>
    </recommendedName>
    <alternativeName>
        <fullName evidence="9">Tryptophanyl-tRNA synthetase</fullName>
    </alternativeName>
</protein>
<evidence type="ECO:0000313" key="14">
    <source>
        <dbReference type="Proteomes" id="UP000053237"/>
    </source>
</evidence>
<keyword evidence="7 11" id="KW-0648">Protein biosynthesis</keyword>
<accession>A0A024GHT0</accession>